<feature type="compositionally biased region" description="Pro residues" evidence="1">
    <location>
        <begin position="1114"/>
        <end position="1124"/>
    </location>
</feature>
<keyword evidence="3" id="KW-1185">Reference proteome</keyword>
<evidence type="ECO:0000313" key="3">
    <source>
        <dbReference type="Proteomes" id="UP000700334"/>
    </source>
</evidence>
<name>A0A8J6AMU9_GALPY</name>
<proteinExistence type="predicted"/>
<feature type="compositionally biased region" description="Polar residues" evidence="1">
    <location>
        <begin position="463"/>
        <end position="473"/>
    </location>
</feature>
<protein>
    <submittedName>
        <fullName evidence="2">EMI domain-containing protein 1</fullName>
    </submittedName>
</protein>
<feature type="region of interest" description="Disordered" evidence="1">
    <location>
        <begin position="278"/>
        <end position="314"/>
    </location>
</feature>
<dbReference type="Proteomes" id="UP000700334">
    <property type="component" value="Unassembled WGS sequence"/>
</dbReference>
<feature type="non-terminal residue" evidence="2">
    <location>
        <position position="1"/>
    </location>
</feature>
<dbReference type="EMBL" id="JAGFMF010011483">
    <property type="protein sequence ID" value="KAG8521205.1"/>
    <property type="molecule type" value="Genomic_DNA"/>
</dbReference>
<comment type="caution">
    <text evidence="2">The sequence shown here is derived from an EMBL/GenBank/DDBJ whole genome shotgun (WGS) entry which is preliminary data.</text>
</comment>
<feature type="compositionally biased region" description="Low complexity" evidence="1">
    <location>
        <begin position="1125"/>
        <end position="1135"/>
    </location>
</feature>
<sequence>SARPGRLAARAGGDCGWGRRAPGAVRRAPGAAWAARGPGHCSASGSCSREAAPRGASVEPSSPGAVPQLFLSPRRKKTRRPGILDRDGRESTDFLLLSRAGNAGLAAAAAAAVYGDSVVFYCQNLPWWPQPSIDGCSTGLSGPISPPSTSTLEPQAPFGSHGTDAEKRLCAWGGGGLGRHPRSRPQPQECGKSLRPPETGCPGAVPSCLGLPYPCPPPKSLLGRLPALPACILFQGPLCDSGVGAVTSVLAQPSSPSRSGILWTNPGIKERGAFLNGWHPPRPSPRSASPSSSPTWIAALGPVETKSPGPHVAEGSGQLILQEHPAWPLPVDLRRQHRDPTGAERAESSGVSLPGDFLEITRTSTHALRGLDRLVPGPSLLSVDLFQKLVLIHRDPHHLMPRAEWHLPSASAAKLPLAQAHGLPREQLQNRGETHIQGDVQDSDCPGVEVLPRALRGELRGSKGSSGSSTQRGDQGGNPGLPEASALCLEAPLPTGTCLFEGVHPHGLAGPRDPSQVLGTIVERVRTGRPGLGRGWEQWGFVDPSALPHTLCGLGPGNPARCASRCARAGTGGGSCYPGSSQAHSGMPVPGAPSLKGPKLRCPCRSLGHHGFTACQPDPSVSPANSTGPRECSDNRAELAEAPARWEDRGVRGCAQSPQDSTFRLGGLWRFPLTVLTVLGTPVLLHPWPARLLDTCPPSWGAREGKFAQGHTARKASEQTGQSTPVLGIERSVEGRVLLPPSLGILARSQCEANLCFGFRVPQAEQCMNLLCPPPTCSLLPGRPGSLCLSTSGQAVHCPQLGACPLRPPATPVMHPSIARLHFAPVCTGILLHGLGSGCPLCLPPSWGPNCYHGPTLLSLQWSLQCLAGPGLKWMTLRDLKRQVGGREQKQQMQLTPEPLQLWRKPDPQSHTSLNSLLLLGGPQPQPAPLLSAIRLGLIQVQAVRPRWSAPPLWDSSQVTQRGMGNPAGATMADGSIWQNKQDSHPCASVAGASGFVEPGGSGNAMRRMALRPTAFSGCLNCSKVLELTERLKVLEAKSAGDVGRQSDGLACSSSQRPEKIPPMHPIPTPPQTDRHRYNLDTRESQHEAIHSVILPVPPELARVVVLTVPEQAAPPTPAAPEDPVPLWGSPAAQGSPGGGGLQGERVGQPTPGYPEPERIPGPRCSPETIQLVSGGFLGPLAPRETLAAQAPWGHKAHQLLRREGGSAEESSSVQPIWPAFSLGALQVHRAPPEALARLELWAPLERGGLQGLLAPQVPLPLLDHPTPRSPSMGEPGPKGDPGERGHWGEGLHQLREALKILAERLAGAWPLHPPLAPRPSPWRPDSHRLLFSISHQAPSLQSFLQQQAQLELLARRVTLLEAIIWPEPEGSGTGPAGTDTPSLLRGKRERHTANYRIVAPRSHHERG</sequence>
<feature type="region of interest" description="Disordered" evidence="1">
    <location>
        <begin position="138"/>
        <end position="162"/>
    </location>
</feature>
<feature type="region of interest" description="Disordered" evidence="1">
    <location>
        <begin position="1"/>
        <end position="20"/>
    </location>
</feature>
<feature type="region of interest" description="Disordered" evidence="1">
    <location>
        <begin position="1114"/>
        <end position="1163"/>
    </location>
</feature>
<feature type="region of interest" description="Disordered" evidence="1">
    <location>
        <begin position="1043"/>
        <end position="1074"/>
    </location>
</feature>
<organism evidence="2 3">
    <name type="scientific">Galemys pyrenaicus</name>
    <name type="common">Iberian desman</name>
    <name type="synonym">Pyrenean desman</name>
    <dbReference type="NCBI Taxonomy" id="202257"/>
    <lineage>
        <taxon>Eukaryota</taxon>
        <taxon>Metazoa</taxon>
        <taxon>Chordata</taxon>
        <taxon>Craniata</taxon>
        <taxon>Vertebrata</taxon>
        <taxon>Euteleostomi</taxon>
        <taxon>Mammalia</taxon>
        <taxon>Eutheria</taxon>
        <taxon>Laurasiatheria</taxon>
        <taxon>Eulipotyphla</taxon>
        <taxon>Talpidae</taxon>
        <taxon>Galemys</taxon>
    </lineage>
</organism>
<gene>
    <name evidence="2" type="ORF">J0S82_017578</name>
</gene>
<feature type="region of interest" description="Disordered" evidence="1">
    <location>
        <begin position="174"/>
        <end position="196"/>
    </location>
</feature>
<feature type="compositionally biased region" description="Low complexity" evidence="1">
    <location>
        <begin position="285"/>
        <end position="294"/>
    </location>
</feature>
<feature type="region of interest" description="Disordered" evidence="1">
    <location>
        <begin position="35"/>
        <end position="66"/>
    </location>
</feature>
<accession>A0A8J6AMU9</accession>
<reference evidence="2" key="1">
    <citation type="journal article" date="2021" name="Evol. Appl.">
        <title>The genome of the Pyrenean desman and the effects of bottlenecks and inbreeding on the genomic landscape of an endangered species.</title>
        <authorList>
            <person name="Escoda L."/>
            <person name="Castresana J."/>
        </authorList>
    </citation>
    <scope>NUCLEOTIDE SEQUENCE</scope>
    <source>
        <strain evidence="2">IBE-C5619</strain>
    </source>
</reference>
<feature type="region of interest" description="Disordered" evidence="1">
    <location>
        <begin position="457"/>
        <end position="485"/>
    </location>
</feature>
<evidence type="ECO:0000256" key="1">
    <source>
        <dbReference type="SAM" id="MobiDB-lite"/>
    </source>
</evidence>
<dbReference type="OrthoDB" id="9837521at2759"/>
<feature type="region of interest" description="Disordered" evidence="1">
    <location>
        <begin position="1264"/>
        <end position="1288"/>
    </location>
</feature>
<evidence type="ECO:0000313" key="2">
    <source>
        <dbReference type="EMBL" id="KAG8521205.1"/>
    </source>
</evidence>